<dbReference type="Proteomes" id="UP000254291">
    <property type="component" value="Unassembled WGS sequence"/>
</dbReference>
<dbReference type="EMBL" id="UGQM01000001">
    <property type="protein sequence ID" value="STZ41759.1"/>
    <property type="molecule type" value="Genomic_DNA"/>
</dbReference>
<gene>
    <name evidence="1" type="ORF">NCTC10742_00966</name>
</gene>
<dbReference type="GO" id="GO:0016740">
    <property type="term" value="F:transferase activity"/>
    <property type="evidence" value="ECO:0007669"/>
    <property type="project" value="UniProtKB-KW"/>
</dbReference>
<proteinExistence type="predicted"/>
<keyword evidence="1" id="KW-0808">Transferase</keyword>
<reference evidence="1 2" key="1">
    <citation type="submission" date="2018-06" db="EMBL/GenBank/DDBJ databases">
        <authorList>
            <consortium name="Pathogen Informatics"/>
            <person name="Doyle S."/>
        </authorList>
    </citation>
    <scope>NUCLEOTIDE SEQUENCE [LARGE SCALE GENOMIC DNA]</scope>
    <source>
        <strain evidence="1 2">NCTC10742</strain>
    </source>
</reference>
<name>A0A378SFY5_9MYCO</name>
<dbReference type="RefSeq" id="WP_115326626.1">
    <property type="nucleotide sequence ID" value="NZ_JACKST010000095.1"/>
</dbReference>
<sequence length="340" mass="36597">MTGEVPRPVFAHLLRMTDHRATFEHALLADPRREHGYCTDDMARVLVVAAREPESTGEVTRLATHALRFLNRAQRVDGTFRNRMSADGHWTDAPSTDDHWGRAIWGLGTAAAHSAVGMVRRLAVIQFERAAVARSPHSRAMAYAAIGAAEILSVDPGNVAALTLLADYAASAPRPAGDAEWYWPERRLTYNNAALAEAMIATGVALHHGELRQCGLDMLRWLLRVETSNGHLSPTPVGGRGPGDGAPGFDQQPIEVASLAEACARAADTDPDPMWPEAVLAAAAWFQGDNDRGSPMWDPQTGGGFDGLHPDRVNLNQGAESTLAVIATLQHARTFAQVAS</sequence>
<evidence type="ECO:0000313" key="2">
    <source>
        <dbReference type="Proteomes" id="UP000254291"/>
    </source>
</evidence>
<dbReference type="AlphaFoldDB" id="A0A378SFY5"/>
<accession>A0A378SFY5</accession>
<protein>
    <submittedName>
        <fullName evidence="1">Putative glycosyltransferase</fullName>
    </submittedName>
</protein>
<evidence type="ECO:0000313" key="1">
    <source>
        <dbReference type="EMBL" id="STZ41759.1"/>
    </source>
</evidence>
<organism evidence="1 2">
    <name type="scientific">Mycolicibacterium gilvum</name>
    <dbReference type="NCBI Taxonomy" id="1804"/>
    <lineage>
        <taxon>Bacteria</taxon>
        <taxon>Bacillati</taxon>
        <taxon>Actinomycetota</taxon>
        <taxon>Actinomycetes</taxon>
        <taxon>Mycobacteriales</taxon>
        <taxon>Mycobacteriaceae</taxon>
        <taxon>Mycolicibacterium</taxon>
    </lineage>
</organism>